<dbReference type="Gene3D" id="3.40.190.10">
    <property type="entry name" value="Periplasmic binding protein-like II"/>
    <property type="match status" value="2"/>
</dbReference>
<name>A0A934I8G1_9RHOB</name>
<keyword evidence="2 5" id="KW-0813">Transport</keyword>
<dbReference type="AlphaFoldDB" id="A0A934I8G1"/>
<evidence type="ECO:0000256" key="4">
    <source>
        <dbReference type="ARBA" id="ARBA00022764"/>
    </source>
</evidence>
<protein>
    <recommendedName>
        <fullName evidence="5">Putrescine-binding periplasmic protein</fullName>
    </recommendedName>
</protein>
<dbReference type="Proteomes" id="UP000642488">
    <property type="component" value="Unassembled WGS sequence"/>
</dbReference>
<sequence>MTRTTLTALLLTMPLAAQAQDTLNFYNWSDYIAEDTIPTFESETGIDVNYDVFDSNEVVEAKMLTGSTGYDLVVPSLEFMARQAQAGVFQPIDKSKIENYGNLDPEILRIIATNDPDNTYGIPWMMYSVGPGYNTTMVTERLGADADLDTWGLVFDPANAEKLADCGIALLDSPSEITGAALNYLGLDPNSEDTGDLEQAIALLDGIRPHVRYFHSSQYINDLANGDICLAVGYSGDILQAKDRAAEAEQGVEITYVIPQEGALLGFDMMVIPADAPNPDAAYAFIDYFLRPEVTAAVSDAVFYANANKEATPLVSDEVRNDPGIYPPEATLQKMYTATPKSARFDRALTRAWTTLKTGR</sequence>
<dbReference type="CDD" id="cd13659">
    <property type="entry name" value="PBP2_PotF"/>
    <property type="match status" value="1"/>
</dbReference>
<dbReference type="PANTHER" id="PTHR30222">
    <property type="entry name" value="SPERMIDINE/PUTRESCINE-BINDING PERIPLASMIC PROTEIN"/>
    <property type="match status" value="1"/>
</dbReference>
<feature type="chain" id="PRO_5036759398" description="Putrescine-binding periplasmic protein" evidence="6">
    <location>
        <begin position="20"/>
        <end position="360"/>
    </location>
</feature>
<evidence type="ECO:0000256" key="6">
    <source>
        <dbReference type="SAM" id="SignalP"/>
    </source>
</evidence>
<dbReference type="SUPFAM" id="SSF53850">
    <property type="entry name" value="Periplasmic binding protein-like II"/>
    <property type="match status" value="1"/>
</dbReference>
<dbReference type="GO" id="GO:0015846">
    <property type="term" value="P:polyamine transport"/>
    <property type="evidence" value="ECO:0007669"/>
    <property type="project" value="InterPro"/>
</dbReference>
<gene>
    <name evidence="7" type="ORF">ILP92_06465</name>
</gene>
<dbReference type="InterPro" id="IPR006059">
    <property type="entry name" value="SBP"/>
</dbReference>
<keyword evidence="3 6" id="KW-0732">Signal</keyword>
<evidence type="ECO:0000256" key="3">
    <source>
        <dbReference type="ARBA" id="ARBA00022729"/>
    </source>
</evidence>
<proteinExistence type="inferred from homology"/>
<comment type="similarity">
    <text evidence="5">Belongs to the bacterial solute-binding protein PotD/PotF family.</text>
</comment>
<comment type="function">
    <text evidence="5">Required for the activity of the bacterial periplasmic transport system of putrescine.</text>
</comment>
<evidence type="ECO:0000313" key="8">
    <source>
        <dbReference type="Proteomes" id="UP000642488"/>
    </source>
</evidence>
<evidence type="ECO:0000313" key="7">
    <source>
        <dbReference type="EMBL" id="MBJ3762384.1"/>
    </source>
</evidence>
<feature type="signal peptide" evidence="6">
    <location>
        <begin position="1"/>
        <end position="19"/>
    </location>
</feature>
<reference evidence="7" key="1">
    <citation type="submission" date="2020-12" db="EMBL/GenBank/DDBJ databases">
        <title>Bacterial taxonomy.</title>
        <authorList>
            <person name="Pan X."/>
        </authorList>
    </citation>
    <scope>NUCLEOTIDE SEQUENCE</scope>
    <source>
        <strain evidence="7">KCTC 52957</strain>
    </source>
</reference>
<dbReference type="PANTHER" id="PTHR30222:SF12">
    <property type="entry name" value="NORSPERMIDINE SENSOR"/>
    <property type="match status" value="1"/>
</dbReference>
<comment type="caution">
    <text evidence="7">The sequence shown here is derived from an EMBL/GenBank/DDBJ whole genome shotgun (WGS) entry which is preliminary data.</text>
</comment>
<dbReference type="RefSeq" id="WP_198915561.1">
    <property type="nucleotide sequence ID" value="NZ_JAEKPD010000006.1"/>
</dbReference>
<evidence type="ECO:0000256" key="2">
    <source>
        <dbReference type="ARBA" id="ARBA00022448"/>
    </source>
</evidence>
<dbReference type="Pfam" id="PF13416">
    <property type="entry name" value="SBP_bac_8"/>
    <property type="match status" value="1"/>
</dbReference>
<keyword evidence="4 5" id="KW-0574">Periplasm</keyword>
<keyword evidence="8" id="KW-1185">Reference proteome</keyword>
<evidence type="ECO:0000256" key="1">
    <source>
        <dbReference type="ARBA" id="ARBA00004418"/>
    </source>
</evidence>
<dbReference type="GO" id="GO:0019808">
    <property type="term" value="F:polyamine binding"/>
    <property type="evidence" value="ECO:0007669"/>
    <property type="project" value="InterPro"/>
</dbReference>
<accession>A0A934I8G1</accession>
<dbReference type="InterPro" id="IPR001188">
    <property type="entry name" value="Sperm_putr-bd"/>
</dbReference>
<dbReference type="PRINTS" id="PR00909">
    <property type="entry name" value="SPERMDNBNDNG"/>
</dbReference>
<organism evidence="7 8">
    <name type="scientific">Palleronia pontilimi</name>
    <dbReference type="NCBI Taxonomy" id="1964209"/>
    <lineage>
        <taxon>Bacteria</taxon>
        <taxon>Pseudomonadati</taxon>
        <taxon>Pseudomonadota</taxon>
        <taxon>Alphaproteobacteria</taxon>
        <taxon>Rhodobacterales</taxon>
        <taxon>Roseobacteraceae</taxon>
        <taxon>Palleronia</taxon>
    </lineage>
</organism>
<evidence type="ECO:0000256" key="5">
    <source>
        <dbReference type="PIRNR" id="PIRNR019574"/>
    </source>
</evidence>
<dbReference type="PIRSF" id="PIRSF019574">
    <property type="entry name" value="Periplasmic_polyamine_BP"/>
    <property type="match status" value="1"/>
</dbReference>
<dbReference type="GO" id="GO:0042597">
    <property type="term" value="C:periplasmic space"/>
    <property type="evidence" value="ECO:0007669"/>
    <property type="project" value="UniProtKB-SubCell"/>
</dbReference>
<dbReference type="EMBL" id="JAEKPD010000006">
    <property type="protein sequence ID" value="MBJ3762384.1"/>
    <property type="molecule type" value="Genomic_DNA"/>
</dbReference>
<comment type="subcellular location">
    <subcellularLocation>
        <location evidence="1 5">Periplasm</location>
    </subcellularLocation>
</comment>